<comment type="function">
    <text evidence="1 9">May be involved in recombinational repair of damaged DNA.</text>
</comment>
<dbReference type="GO" id="GO:0006310">
    <property type="term" value="P:DNA recombination"/>
    <property type="evidence" value="ECO:0007669"/>
    <property type="project" value="InterPro"/>
</dbReference>
<dbReference type="Gene3D" id="3.40.50.300">
    <property type="entry name" value="P-loop containing nucleotide triphosphate hydrolases"/>
    <property type="match status" value="2"/>
</dbReference>
<dbReference type="OrthoDB" id="9806954at2"/>
<organism evidence="12 13">
    <name type="scientific">Lachnospira pectinoschiza</name>
    <dbReference type="NCBI Taxonomy" id="28052"/>
    <lineage>
        <taxon>Bacteria</taxon>
        <taxon>Bacillati</taxon>
        <taxon>Bacillota</taxon>
        <taxon>Clostridia</taxon>
        <taxon>Lachnospirales</taxon>
        <taxon>Lachnospiraceae</taxon>
        <taxon>Lachnospira</taxon>
    </lineage>
</organism>
<dbReference type="Pfam" id="PF02463">
    <property type="entry name" value="SMC_N"/>
    <property type="match status" value="1"/>
</dbReference>
<name>A0A1G9VMR7_9FIRM</name>
<dbReference type="GO" id="GO:0043590">
    <property type="term" value="C:bacterial nucleoid"/>
    <property type="evidence" value="ECO:0007669"/>
    <property type="project" value="TreeGrafter"/>
</dbReference>
<dbReference type="PANTHER" id="PTHR11059:SF0">
    <property type="entry name" value="DNA REPAIR PROTEIN RECN"/>
    <property type="match status" value="1"/>
</dbReference>
<evidence type="ECO:0000256" key="10">
    <source>
        <dbReference type="SAM" id="Coils"/>
    </source>
</evidence>
<evidence type="ECO:0000256" key="4">
    <source>
        <dbReference type="ARBA" id="ARBA00022741"/>
    </source>
</evidence>
<evidence type="ECO:0000256" key="5">
    <source>
        <dbReference type="ARBA" id="ARBA00022763"/>
    </source>
</evidence>
<evidence type="ECO:0000256" key="2">
    <source>
        <dbReference type="ARBA" id="ARBA00009441"/>
    </source>
</evidence>
<dbReference type="SUPFAM" id="SSF52540">
    <property type="entry name" value="P-loop containing nucleoside triphosphate hydrolases"/>
    <property type="match status" value="1"/>
</dbReference>
<evidence type="ECO:0000313" key="12">
    <source>
        <dbReference type="EMBL" id="SDM73321.1"/>
    </source>
</evidence>
<evidence type="ECO:0000256" key="9">
    <source>
        <dbReference type="PIRNR" id="PIRNR003128"/>
    </source>
</evidence>
<evidence type="ECO:0000256" key="3">
    <source>
        <dbReference type="ARBA" id="ARBA00021315"/>
    </source>
</evidence>
<reference evidence="13" key="1">
    <citation type="submission" date="2016-10" db="EMBL/GenBank/DDBJ databases">
        <authorList>
            <person name="Varghese N."/>
            <person name="Submissions S."/>
        </authorList>
    </citation>
    <scope>NUCLEOTIDE SEQUENCE [LARGE SCALE GENOMIC DNA]</scope>
    <source>
        <strain evidence="13">M83</strain>
    </source>
</reference>
<keyword evidence="5 9" id="KW-0227">DNA damage</keyword>
<dbReference type="FunFam" id="3.40.50.300:FF:000356">
    <property type="entry name" value="DNA repair protein RecN"/>
    <property type="match status" value="1"/>
</dbReference>
<dbReference type="InterPro" id="IPR027417">
    <property type="entry name" value="P-loop_NTPase"/>
</dbReference>
<feature type="domain" description="RecF/RecN/SMC N-terminal" evidence="11">
    <location>
        <begin position="5"/>
        <end position="504"/>
    </location>
</feature>
<dbReference type="InterPro" id="IPR003395">
    <property type="entry name" value="RecF/RecN/SMC_N"/>
</dbReference>
<dbReference type="AlphaFoldDB" id="A0A1G9VMR7"/>
<dbReference type="PIRSF" id="PIRSF003128">
    <property type="entry name" value="RecN"/>
    <property type="match status" value="1"/>
</dbReference>
<keyword evidence="7 9" id="KW-0234">DNA repair</keyword>
<sequence length="559" mass="62546">MLVNLHVKNLALIEEENIDFEEGLNILTGETGAGKSIILGSINAALGAKTSPDFIRTGCDYGLAEVTFYVEDEKTRQELKELGILDIDEGELVISRKISPSRSTIKVNGQSFTSSQTRQLANLLINIHGQRDNQILIDENKQLETVDEYIKNEAAVVLSDLKSAYKEFKEANQALEALNINEEERNRQTSFLEFEINEISAANLSPNEDSDLENEYTKMRNYQKIVSELALVSENLYDGETNVSDMISDILRHTNKALEYDEGLEDLSNTLSSIEDLISDVAHQVSNYMDDLEFDEERFNELEERLDLINNLKMKYGKTIEDILENLDKKQALLEEYLDFDNVYSKKKKEVTAKEEECKKLAAKLSDLRKAGAKKLEAAFVKALKELNFLDVKFEIDFSESPLSAKGVDKITFMINTNPGEEIKPLSKVASGGELSRIMLALKSIMASKNDQTSYIFDEIDAGISGKTASMVAAKLLSLSNSNQIICITHLPQIAAMASKHFIIEKALSNNRTISNIKALSEEESIKELARLLGDGEMTKATLTNAKELKSRSKNLNFS</sequence>
<gene>
    <name evidence="12" type="ORF">SAMN05216544_1012</name>
</gene>
<dbReference type="InterPro" id="IPR004604">
    <property type="entry name" value="DNA_recomb/repair_RecN"/>
</dbReference>
<dbReference type="GO" id="GO:0005524">
    <property type="term" value="F:ATP binding"/>
    <property type="evidence" value="ECO:0007669"/>
    <property type="project" value="UniProtKB-KW"/>
</dbReference>
<keyword evidence="10" id="KW-0175">Coiled coil</keyword>
<dbReference type="RefSeq" id="WP_074521213.1">
    <property type="nucleotide sequence ID" value="NZ_FNHZ01000002.1"/>
</dbReference>
<dbReference type="GO" id="GO:0009432">
    <property type="term" value="P:SOS response"/>
    <property type="evidence" value="ECO:0007669"/>
    <property type="project" value="TreeGrafter"/>
</dbReference>
<dbReference type="EMBL" id="FNHZ01000002">
    <property type="protein sequence ID" value="SDM73321.1"/>
    <property type="molecule type" value="Genomic_DNA"/>
</dbReference>
<evidence type="ECO:0000259" key="11">
    <source>
        <dbReference type="Pfam" id="PF02463"/>
    </source>
</evidence>
<evidence type="ECO:0000256" key="6">
    <source>
        <dbReference type="ARBA" id="ARBA00022840"/>
    </source>
</evidence>
<keyword evidence="4" id="KW-0547">Nucleotide-binding</keyword>
<proteinExistence type="inferred from homology"/>
<keyword evidence="13" id="KW-1185">Reference proteome</keyword>
<feature type="coiled-coil region" evidence="10">
    <location>
        <begin position="285"/>
        <end position="312"/>
    </location>
</feature>
<comment type="similarity">
    <text evidence="2 9">Belongs to the RecN family.</text>
</comment>
<evidence type="ECO:0000313" key="13">
    <source>
        <dbReference type="Proteomes" id="UP000187651"/>
    </source>
</evidence>
<dbReference type="GO" id="GO:0006281">
    <property type="term" value="P:DNA repair"/>
    <property type="evidence" value="ECO:0007669"/>
    <property type="project" value="UniProtKB-KW"/>
</dbReference>
<keyword evidence="6" id="KW-0067">ATP-binding</keyword>
<dbReference type="PANTHER" id="PTHR11059">
    <property type="entry name" value="DNA REPAIR PROTEIN RECN"/>
    <property type="match status" value="1"/>
</dbReference>
<feature type="coiled-coil region" evidence="10">
    <location>
        <begin position="344"/>
        <end position="371"/>
    </location>
</feature>
<evidence type="ECO:0000256" key="7">
    <source>
        <dbReference type="ARBA" id="ARBA00023204"/>
    </source>
</evidence>
<evidence type="ECO:0000256" key="8">
    <source>
        <dbReference type="ARBA" id="ARBA00033408"/>
    </source>
</evidence>
<dbReference type="CDD" id="cd03241">
    <property type="entry name" value="ABC_RecN"/>
    <property type="match status" value="2"/>
</dbReference>
<dbReference type="Proteomes" id="UP000187651">
    <property type="component" value="Unassembled WGS sequence"/>
</dbReference>
<feature type="coiled-coil region" evidence="10">
    <location>
        <begin position="158"/>
        <end position="188"/>
    </location>
</feature>
<dbReference type="NCBIfam" id="TIGR00634">
    <property type="entry name" value="recN"/>
    <property type="match status" value="1"/>
</dbReference>
<accession>A0A1G9VMR7</accession>
<protein>
    <recommendedName>
        <fullName evidence="3 9">DNA repair protein RecN</fullName>
    </recommendedName>
    <alternativeName>
        <fullName evidence="8 9">Recombination protein N</fullName>
    </alternativeName>
</protein>
<evidence type="ECO:0000256" key="1">
    <source>
        <dbReference type="ARBA" id="ARBA00003618"/>
    </source>
</evidence>